<dbReference type="KEGG" id="ttf:THTE_4363"/>
<name>A0A286RLX3_9BACT</name>
<proteinExistence type="predicted"/>
<keyword evidence="3" id="KW-1185">Reference proteome</keyword>
<gene>
    <name evidence="2" type="ORF">THTE_4363</name>
</gene>
<evidence type="ECO:0000259" key="1">
    <source>
        <dbReference type="PROSITE" id="PS51094"/>
    </source>
</evidence>
<organism evidence="2 3">
    <name type="scientific">Thermogutta terrifontis</name>
    <dbReference type="NCBI Taxonomy" id="1331910"/>
    <lineage>
        <taxon>Bacteria</taxon>
        <taxon>Pseudomonadati</taxon>
        <taxon>Planctomycetota</taxon>
        <taxon>Planctomycetia</taxon>
        <taxon>Pirellulales</taxon>
        <taxon>Thermoguttaceae</taxon>
        <taxon>Thermogutta</taxon>
    </lineage>
</organism>
<dbReference type="Proteomes" id="UP000215086">
    <property type="component" value="Chromosome"/>
</dbReference>
<dbReference type="Gene3D" id="3.40.930.10">
    <property type="entry name" value="Mannitol-specific EII, Chain A"/>
    <property type="match status" value="1"/>
</dbReference>
<sequence>MKFSDFVVRDAIVTDLDPDASKEEIIRRLCEALCDAGALSREHLDDIVRALIKREELGTTGIGMGVAVPHTKHPSVDKLVATVGISPDGVDFDALDGEKVHALFLLVSPTDLPGDHLRALEYITRQLHNPTFARFLKQAKTAEDVWVLLEEADAGKYASH</sequence>
<dbReference type="AlphaFoldDB" id="A0A286RLX3"/>
<dbReference type="Pfam" id="PF00359">
    <property type="entry name" value="PTS_EIIA_2"/>
    <property type="match status" value="1"/>
</dbReference>
<feature type="domain" description="PTS EIIA type-2" evidence="1">
    <location>
        <begin position="5"/>
        <end position="152"/>
    </location>
</feature>
<reference evidence="2 3" key="1">
    <citation type="journal article" name="Front. Microbiol.">
        <title>Sugar Metabolism of the First Thermophilic Planctomycete Thermogutta terrifontis: Comparative Genomic and Transcriptomic Approaches.</title>
        <authorList>
            <person name="Elcheninov A.G."/>
            <person name="Menzel P."/>
            <person name="Gudbergsdottir S.R."/>
            <person name="Slesarev A.I."/>
            <person name="Kadnikov V.V."/>
            <person name="Krogh A."/>
            <person name="Bonch-Osmolovskaya E.A."/>
            <person name="Peng X."/>
            <person name="Kublanov I.V."/>
        </authorList>
    </citation>
    <scope>NUCLEOTIDE SEQUENCE [LARGE SCALE GENOMIC DNA]</scope>
    <source>
        <strain evidence="2 3">R1</strain>
    </source>
</reference>
<dbReference type="InterPro" id="IPR002178">
    <property type="entry name" value="PTS_EIIA_type-2_dom"/>
</dbReference>
<dbReference type="RefSeq" id="WP_095416617.1">
    <property type="nucleotide sequence ID" value="NZ_CP018477.1"/>
</dbReference>
<dbReference type="PANTHER" id="PTHR47738:SF2">
    <property type="entry name" value="PTS SYSTEM FRUCTOSE-LIKE EIIA COMPONENT"/>
    <property type="match status" value="1"/>
</dbReference>
<dbReference type="InterPro" id="IPR016152">
    <property type="entry name" value="PTrfase/Anion_transptr"/>
</dbReference>
<dbReference type="CDD" id="cd00211">
    <property type="entry name" value="PTS_IIA_fru"/>
    <property type="match status" value="1"/>
</dbReference>
<dbReference type="EMBL" id="CP018477">
    <property type="protein sequence ID" value="ASV76964.1"/>
    <property type="molecule type" value="Genomic_DNA"/>
</dbReference>
<accession>A0A286RLX3</accession>
<dbReference type="SUPFAM" id="SSF55804">
    <property type="entry name" value="Phoshotransferase/anion transport protein"/>
    <property type="match status" value="1"/>
</dbReference>
<dbReference type="PROSITE" id="PS51094">
    <property type="entry name" value="PTS_EIIA_TYPE_2"/>
    <property type="match status" value="1"/>
</dbReference>
<dbReference type="InterPro" id="IPR051541">
    <property type="entry name" value="PTS_SugarTrans_NitroReg"/>
</dbReference>
<protein>
    <submittedName>
        <fullName evidence="2">PTS system, fructose-specific IIA component</fullName>
    </submittedName>
</protein>
<dbReference type="PANTHER" id="PTHR47738">
    <property type="entry name" value="PTS SYSTEM FRUCTOSE-LIKE EIIA COMPONENT-RELATED"/>
    <property type="match status" value="1"/>
</dbReference>
<evidence type="ECO:0000313" key="3">
    <source>
        <dbReference type="Proteomes" id="UP000215086"/>
    </source>
</evidence>
<evidence type="ECO:0000313" key="2">
    <source>
        <dbReference type="EMBL" id="ASV76964.1"/>
    </source>
</evidence>
<dbReference type="OrthoDB" id="95460at2"/>